<evidence type="ECO:0000313" key="2">
    <source>
        <dbReference type="EMBL" id="CAH0540328.1"/>
    </source>
</evidence>
<proteinExistence type="predicted"/>
<feature type="transmembrane region" description="Helical" evidence="1">
    <location>
        <begin position="12"/>
        <end position="35"/>
    </location>
</feature>
<dbReference type="Pfam" id="PF16964">
    <property type="entry name" value="TadF"/>
    <property type="match status" value="1"/>
</dbReference>
<gene>
    <name evidence="2" type="ORF">VMF7928_02773</name>
</gene>
<dbReference type="EMBL" id="CAKLDM010000002">
    <property type="protein sequence ID" value="CAH0540328.1"/>
    <property type="molecule type" value="Genomic_DNA"/>
</dbReference>
<dbReference type="Proteomes" id="UP000838748">
    <property type="component" value="Unassembled WGS sequence"/>
</dbReference>
<comment type="caution">
    <text evidence="2">The sequence shown here is derived from an EMBL/GenBank/DDBJ whole genome shotgun (WGS) entry which is preliminary data.</text>
</comment>
<organism evidence="2 3">
    <name type="scientific">Vibrio marisflavi CECT 7928</name>
    <dbReference type="NCBI Taxonomy" id="634439"/>
    <lineage>
        <taxon>Bacteria</taxon>
        <taxon>Pseudomonadati</taxon>
        <taxon>Pseudomonadota</taxon>
        <taxon>Gammaproteobacteria</taxon>
        <taxon>Vibrionales</taxon>
        <taxon>Vibrionaceae</taxon>
        <taxon>Vibrio</taxon>
    </lineage>
</organism>
<evidence type="ECO:0000313" key="3">
    <source>
        <dbReference type="Proteomes" id="UP000838748"/>
    </source>
</evidence>
<reference evidence="2" key="1">
    <citation type="submission" date="2021-11" db="EMBL/GenBank/DDBJ databases">
        <authorList>
            <person name="Rodrigo-Torres L."/>
            <person name="Arahal R. D."/>
            <person name="Lucena T."/>
        </authorList>
    </citation>
    <scope>NUCLEOTIDE SEQUENCE</scope>
    <source>
        <strain evidence="2">CECT 7928</strain>
    </source>
</reference>
<keyword evidence="1" id="KW-0472">Membrane</keyword>
<name>A0ABN8E5A0_9VIBR</name>
<keyword evidence="1" id="KW-1133">Transmembrane helix</keyword>
<evidence type="ECO:0008006" key="4">
    <source>
        <dbReference type="Google" id="ProtNLM"/>
    </source>
</evidence>
<protein>
    <recommendedName>
        <fullName evidence="4">ATP-binding protein</fullName>
    </recommendedName>
</protein>
<accession>A0ABN8E5A0</accession>
<dbReference type="InterPro" id="IPR031582">
    <property type="entry name" value="TadF"/>
</dbReference>
<sequence>MTNSTSKQKGNFTIEFAVVGVALALLLVFSMDVIVKLAYKGKLDRLSYSLVNVAKERTQLYGEDFQMTEPDATALFNIASNSLRRTAGSFELDGLGMVVEGLTFSGVGVPNNASVFELGNYDCRLPQNIGDLQDLSVVTSWGRQARLYRVTICYETENLFGRVLGGEFTRVRSSSVIVGR</sequence>
<evidence type="ECO:0000256" key="1">
    <source>
        <dbReference type="SAM" id="Phobius"/>
    </source>
</evidence>
<keyword evidence="1" id="KW-0812">Transmembrane</keyword>
<keyword evidence="3" id="KW-1185">Reference proteome</keyword>